<accession>A0A0L7KPD4</accession>
<evidence type="ECO:0000313" key="2">
    <source>
        <dbReference type="Proteomes" id="UP000037510"/>
    </source>
</evidence>
<proteinExistence type="predicted"/>
<keyword evidence="2" id="KW-1185">Reference proteome</keyword>
<dbReference type="AlphaFoldDB" id="A0A0L7KPD4"/>
<evidence type="ECO:0000313" key="1">
    <source>
        <dbReference type="EMBL" id="KOB64936.1"/>
    </source>
</evidence>
<feature type="non-terminal residue" evidence="1">
    <location>
        <position position="147"/>
    </location>
</feature>
<reference evidence="1 2" key="1">
    <citation type="journal article" date="2015" name="Genome Biol. Evol.">
        <title>The genome of winter moth (Operophtera brumata) provides a genomic perspective on sexual dimorphism and phenology.</title>
        <authorList>
            <person name="Derks M.F."/>
            <person name="Smit S."/>
            <person name="Salis L."/>
            <person name="Schijlen E."/>
            <person name="Bossers A."/>
            <person name="Mateman C."/>
            <person name="Pijl A.S."/>
            <person name="de Ridder D."/>
            <person name="Groenen M.A."/>
            <person name="Visser M.E."/>
            <person name="Megens H.J."/>
        </authorList>
    </citation>
    <scope>NUCLEOTIDE SEQUENCE [LARGE SCALE GENOMIC DNA]</scope>
    <source>
        <strain evidence="1">WM2013NL</strain>
        <tissue evidence="1">Head and thorax</tissue>
    </source>
</reference>
<keyword evidence="1" id="KW-0808">Transferase</keyword>
<dbReference type="STRING" id="104452.A0A0L7KPD4"/>
<dbReference type="GO" id="GO:0016301">
    <property type="term" value="F:kinase activity"/>
    <property type="evidence" value="ECO:0007669"/>
    <property type="project" value="UniProtKB-KW"/>
</dbReference>
<organism evidence="1 2">
    <name type="scientific">Operophtera brumata</name>
    <name type="common">Winter moth</name>
    <name type="synonym">Phalaena brumata</name>
    <dbReference type="NCBI Taxonomy" id="104452"/>
    <lineage>
        <taxon>Eukaryota</taxon>
        <taxon>Metazoa</taxon>
        <taxon>Ecdysozoa</taxon>
        <taxon>Arthropoda</taxon>
        <taxon>Hexapoda</taxon>
        <taxon>Insecta</taxon>
        <taxon>Pterygota</taxon>
        <taxon>Neoptera</taxon>
        <taxon>Endopterygota</taxon>
        <taxon>Lepidoptera</taxon>
        <taxon>Glossata</taxon>
        <taxon>Ditrysia</taxon>
        <taxon>Geometroidea</taxon>
        <taxon>Geometridae</taxon>
        <taxon>Larentiinae</taxon>
        <taxon>Operophtera</taxon>
    </lineage>
</organism>
<protein>
    <submittedName>
        <fullName evidence="1">Diacylglycerol kinase</fullName>
    </submittedName>
</protein>
<dbReference type="EMBL" id="JTDY01007786">
    <property type="protein sequence ID" value="KOB64936.1"/>
    <property type="molecule type" value="Genomic_DNA"/>
</dbReference>
<comment type="caution">
    <text evidence="1">The sequence shown here is derived from an EMBL/GenBank/DDBJ whole genome shotgun (WGS) entry which is preliminary data.</text>
</comment>
<keyword evidence="1" id="KW-0418">Kinase</keyword>
<name>A0A0L7KPD4_OPEBR</name>
<dbReference type="Proteomes" id="UP000037510">
    <property type="component" value="Unassembled WGS sequence"/>
</dbReference>
<sequence>RVQFNCFVSLTAIARCAGDDLLKSTLKVSLTRRGIVISPIQPLAGFLPIVLWPKHGSRMKCSACKIVAHQACIDILMDRVQFSCKPTFRDVGVRQYREQTVIHHHWVHRRSEKGKCKACGKLAKLSVGLEAFSVSTNMHGTRQVRQL</sequence>
<feature type="non-terminal residue" evidence="1">
    <location>
        <position position="1"/>
    </location>
</feature>
<gene>
    <name evidence="1" type="ORF">OBRU01_22441</name>
</gene>